<keyword evidence="2" id="KW-1185">Reference proteome</keyword>
<protein>
    <submittedName>
        <fullName evidence="1">Uncharacterized protein</fullName>
    </submittedName>
</protein>
<name>A0A1V6QI93_9EURO</name>
<accession>A0A1V6QI93</accession>
<proteinExistence type="predicted"/>
<reference evidence="2" key="1">
    <citation type="journal article" date="2017" name="Nat. Microbiol.">
        <title>Global analysis of biosynthetic gene clusters reveals vast potential of secondary metabolite production in Penicillium species.</title>
        <authorList>
            <person name="Nielsen J.C."/>
            <person name="Grijseels S."/>
            <person name="Prigent S."/>
            <person name="Ji B."/>
            <person name="Dainat J."/>
            <person name="Nielsen K.F."/>
            <person name="Frisvad J.C."/>
            <person name="Workman M."/>
            <person name="Nielsen J."/>
        </authorList>
    </citation>
    <scope>NUCLEOTIDE SEQUENCE [LARGE SCALE GENOMIC DNA]</scope>
    <source>
        <strain evidence="2">IBT 31811</strain>
    </source>
</reference>
<evidence type="ECO:0000313" key="1">
    <source>
        <dbReference type="EMBL" id="OQD88925.1"/>
    </source>
</evidence>
<gene>
    <name evidence="1" type="ORF">PENANT_c003G08440</name>
</gene>
<dbReference type="AlphaFoldDB" id="A0A1V6QI93"/>
<dbReference type="EMBL" id="MDYN01000003">
    <property type="protein sequence ID" value="OQD88925.1"/>
    <property type="molecule type" value="Genomic_DNA"/>
</dbReference>
<sequence length="61" mass="6790">MVQSTIIPSFYGRNSTPDFPQNVGAEVATFNPEDDPTGTDCKALQGYPIFFEFINAVMDHF</sequence>
<comment type="caution">
    <text evidence="1">The sequence shown here is derived from an EMBL/GenBank/DDBJ whole genome shotgun (WGS) entry which is preliminary data.</text>
</comment>
<dbReference type="Proteomes" id="UP000191672">
    <property type="component" value="Unassembled WGS sequence"/>
</dbReference>
<evidence type="ECO:0000313" key="2">
    <source>
        <dbReference type="Proteomes" id="UP000191672"/>
    </source>
</evidence>
<organism evidence="1 2">
    <name type="scientific">Penicillium antarcticum</name>
    <dbReference type="NCBI Taxonomy" id="416450"/>
    <lineage>
        <taxon>Eukaryota</taxon>
        <taxon>Fungi</taxon>
        <taxon>Dikarya</taxon>
        <taxon>Ascomycota</taxon>
        <taxon>Pezizomycotina</taxon>
        <taxon>Eurotiomycetes</taxon>
        <taxon>Eurotiomycetidae</taxon>
        <taxon>Eurotiales</taxon>
        <taxon>Aspergillaceae</taxon>
        <taxon>Penicillium</taxon>
    </lineage>
</organism>